<proteinExistence type="predicted"/>
<dbReference type="GO" id="GO:0004040">
    <property type="term" value="F:amidase activity"/>
    <property type="evidence" value="ECO:0007669"/>
    <property type="project" value="UniProtKB-EC"/>
</dbReference>
<dbReference type="RefSeq" id="WP_204711615.1">
    <property type="nucleotide sequence ID" value="NZ_JBHSZV010000054.1"/>
</dbReference>
<dbReference type="PANTHER" id="PTHR46310">
    <property type="entry name" value="AMIDASE 1"/>
    <property type="match status" value="1"/>
</dbReference>
<protein>
    <submittedName>
        <fullName evidence="2">Amidase</fullName>
        <ecNumber evidence="2">3.5.1.4</ecNumber>
    </submittedName>
</protein>
<dbReference type="InterPro" id="IPR036928">
    <property type="entry name" value="AS_sf"/>
</dbReference>
<dbReference type="PROSITE" id="PS00571">
    <property type="entry name" value="AMIDASES"/>
    <property type="match status" value="1"/>
</dbReference>
<feature type="domain" description="Amidase" evidence="1">
    <location>
        <begin position="20"/>
        <end position="173"/>
    </location>
</feature>
<sequence length="398" mass="43972">MKDHYNAYVDKELVLEPRWSGKLNGLTFSVKDVFSIQGFTNCAGNPDWLHTHGPAKQNAPVIDKLLESGARLKGATHTDEIMYSLNGENYHYGTPINPRAPDHIPGGSSSGSAVAVSANLVDFALGTDTGGSVRVPSSYCGIYGFRPSHGAVNIEDVIPLAKSFDTVGWMARNPELLLDIGKVLVDGTFSSNGKLNRVMIGNDAWKLLDDAAKESFLDCFPVIEQMSESFEEIEISSEGLDEWFGIFKILQGMEIWQQHGEWIEKEKPAFGPGIAERFEWTKTLKQDDYKMHFKRRESIREQMEILLGEDGLLIIPTVPGVAPKQGLPKEELEERREKTMQLLCVAGLAGLPQLTMPLGEIDGKPVGFSVIANKHKDLDLLSWAVAFKEKLSAQQVNG</sequence>
<feature type="domain" description="Amidase" evidence="1">
    <location>
        <begin position="279"/>
        <end position="381"/>
    </location>
</feature>
<comment type="caution">
    <text evidence="2">The sequence shown here is derived from an EMBL/GenBank/DDBJ whole genome shotgun (WGS) entry which is preliminary data.</text>
</comment>
<evidence type="ECO:0000259" key="1">
    <source>
        <dbReference type="Pfam" id="PF01425"/>
    </source>
</evidence>
<dbReference type="Proteomes" id="UP001596410">
    <property type="component" value="Unassembled WGS sequence"/>
</dbReference>
<evidence type="ECO:0000313" key="2">
    <source>
        <dbReference type="EMBL" id="MFC7063773.1"/>
    </source>
</evidence>
<name>A0ABW2EQU6_9BACI</name>
<dbReference type="Gene3D" id="3.90.1300.10">
    <property type="entry name" value="Amidase signature (AS) domain"/>
    <property type="match status" value="1"/>
</dbReference>
<keyword evidence="3" id="KW-1185">Reference proteome</keyword>
<dbReference type="SUPFAM" id="SSF75304">
    <property type="entry name" value="Amidase signature (AS) enzymes"/>
    <property type="match status" value="1"/>
</dbReference>
<reference evidence="3" key="1">
    <citation type="journal article" date="2019" name="Int. J. Syst. Evol. Microbiol.">
        <title>The Global Catalogue of Microorganisms (GCM) 10K type strain sequencing project: providing services to taxonomists for standard genome sequencing and annotation.</title>
        <authorList>
            <consortium name="The Broad Institute Genomics Platform"/>
            <consortium name="The Broad Institute Genome Sequencing Center for Infectious Disease"/>
            <person name="Wu L."/>
            <person name="Ma J."/>
        </authorList>
    </citation>
    <scope>NUCLEOTIDE SEQUENCE [LARGE SCALE GENOMIC DNA]</scope>
    <source>
        <strain evidence="3">CGMCC 4.1621</strain>
    </source>
</reference>
<dbReference type="InterPro" id="IPR020556">
    <property type="entry name" value="Amidase_CS"/>
</dbReference>
<keyword evidence="2" id="KW-0378">Hydrolase</keyword>
<gene>
    <name evidence="2" type="ORF">ACFQIC_18400</name>
</gene>
<dbReference type="NCBIfam" id="NF006169">
    <property type="entry name" value="PRK08310.1"/>
    <property type="match status" value="1"/>
</dbReference>
<dbReference type="Pfam" id="PF01425">
    <property type="entry name" value="Amidase"/>
    <property type="match status" value="2"/>
</dbReference>
<dbReference type="EC" id="3.5.1.4" evidence="2"/>
<dbReference type="PANTHER" id="PTHR46310:SF7">
    <property type="entry name" value="AMIDASE 1"/>
    <property type="match status" value="1"/>
</dbReference>
<dbReference type="InterPro" id="IPR023631">
    <property type="entry name" value="Amidase_dom"/>
</dbReference>
<accession>A0ABW2EQU6</accession>
<evidence type="ECO:0000313" key="3">
    <source>
        <dbReference type="Proteomes" id="UP001596410"/>
    </source>
</evidence>
<dbReference type="EMBL" id="JBHSZV010000054">
    <property type="protein sequence ID" value="MFC7063773.1"/>
    <property type="molecule type" value="Genomic_DNA"/>
</dbReference>
<organism evidence="2 3">
    <name type="scientific">Halobacillus seohaensis</name>
    <dbReference type="NCBI Taxonomy" id="447421"/>
    <lineage>
        <taxon>Bacteria</taxon>
        <taxon>Bacillati</taxon>
        <taxon>Bacillota</taxon>
        <taxon>Bacilli</taxon>
        <taxon>Bacillales</taxon>
        <taxon>Bacillaceae</taxon>
        <taxon>Halobacillus</taxon>
    </lineage>
</organism>